<dbReference type="CDD" id="cd01741">
    <property type="entry name" value="GATase1_1"/>
    <property type="match status" value="1"/>
</dbReference>
<dbReference type="Pfam" id="PF00117">
    <property type="entry name" value="GATase"/>
    <property type="match status" value="1"/>
</dbReference>
<dbReference type="Proteomes" id="UP000323956">
    <property type="component" value="Unassembled WGS sequence"/>
</dbReference>
<dbReference type="AlphaFoldDB" id="A0A1N6T0H7"/>
<protein>
    <submittedName>
        <fullName evidence="2">GMP synthase-Glutamine amidotransferase</fullName>
    </submittedName>
</protein>
<dbReference type="PANTHER" id="PTHR42695">
    <property type="entry name" value="GLUTAMINE AMIDOTRANSFERASE YLR126C-RELATED"/>
    <property type="match status" value="1"/>
</dbReference>
<evidence type="ECO:0000313" key="3">
    <source>
        <dbReference type="Proteomes" id="UP000323956"/>
    </source>
</evidence>
<dbReference type="InterPro" id="IPR029062">
    <property type="entry name" value="Class_I_gatase-like"/>
</dbReference>
<organism evidence="2 3">
    <name type="scientific">Paracoccus thiocyanatus</name>
    <dbReference type="NCBI Taxonomy" id="34006"/>
    <lineage>
        <taxon>Bacteria</taxon>
        <taxon>Pseudomonadati</taxon>
        <taxon>Pseudomonadota</taxon>
        <taxon>Alphaproteobacteria</taxon>
        <taxon>Rhodobacterales</taxon>
        <taxon>Paracoccaceae</taxon>
        <taxon>Paracoccus</taxon>
    </lineage>
</organism>
<dbReference type="SUPFAM" id="SSF52317">
    <property type="entry name" value="Class I glutamine amidotransferase-like"/>
    <property type="match status" value="1"/>
</dbReference>
<evidence type="ECO:0000313" key="2">
    <source>
        <dbReference type="EMBL" id="SIQ46852.1"/>
    </source>
</evidence>
<dbReference type="PANTHER" id="PTHR42695:SF5">
    <property type="entry name" value="GLUTAMINE AMIDOTRANSFERASE YLR126C-RELATED"/>
    <property type="match status" value="1"/>
</dbReference>
<sequence>MRIGILKCGQSPEALRGELGDYDTMFERLLAGRGFDFASYHVEAMQFPQSVHDAQGWLLTGSRHGSYEDHAFIAPLEDFIRAAFGDQVPLVGICFGHQIIAQALGGRVVKHPGGWSVGAQDYDFGGERITLNAWHQDQVARRPEGAKVVARNEFCENAALVYPGRAFTVQAHPEFSDAFVQGLIEHRATGVVPQPLLDQARDRMGGPRQATGIADRIEALFKAPGSFCTQASLGVA</sequence>
<accession>A0A1N6T0H7</accession>
<feature type="domain" description="Glutamine amidotransferase" evidence="1">
    <location>
        <begin position="74"/>
        <end position="176"/>
    </location>
</feature>
<name>A0A1N6T0H7_9RHOB</name>
<keyword evidence="2" id="KW-0808">Transferase</keyword>
<dbReference type="Gene3D" id="3.40.50.880">
    <property type="match status" value="1"/>
</dbReference>
<proteinExistence type="predicted"/>
<dbReference type="GO" id="GO:0005829">
    <property type="term" value="C:cytosol"/>
    <property type="evidence" value="ECO:0007669"/>
    <property type="project" value="TreeGrafter"/>
</dbReference>
<keyword evidence="2" id="KW-0315">Glutamine amidotransferase</keyword>
<dbReference type="EMBL" id="FTMK01000008">
    <property type="protein sequence ID" value="SIQ46852.1"/>
    <property type="molecule type" value="Genomic_DNA"/>
</dbReference>
<dbReference type="PROSITE" id="PS51273">
    <property type="entry name" value="GATASE_TYPE_1"/>
    <property type="match status" value="1"/>
</dbReference>
<dbReference type="RefSeq" id="WP_149765385.1">
    <property type="nucleotide sequence ID" value="NZ_FTMK01000008.1"/>
</dbReference>
<reference evidence="2 3" key="1">
    <citation type="submission" date="2017-01" db="EMBL/GenBank/DDBJ databases">
        <authorList>
            <person name="Varghese N."/>
            <person name="Submissions S."/>
        </authorList>
    </citation>
    <scope>NUCLEOTIDE SEQUENCE [LARGE SCALE GENOMIC DNA]</scope>
    <source>
        <strain evidence="2 3">ATCC 700171</strain>
    </source>
</reference>
<dbReference type="InterPro" id="IPR044992">
    <property type="entry name" value="ChyE-like"/>
</dbReference>
<dbReference type="GO" id="GO:0016740">
    <property type="term" value="F:transferase activity"/>
    <property type="evidence" value="ECO:0007669"/>
    <property type="project" value="UniProtKB-KW"/>
</dbReference>
<gene>
    <name evidence="2" type="ORF">SAMN05421641_10866</name>
</gene>
<dbReference type="InterPro" id="IPR017926">
    <property type="entry name" value="GATASE"/>
</dbReference>
<evidence type="ECO:0000259" key="1">
    <source>
        <dbReference type="Pfam" id="PF00117"/>
    </source>
</evidence>
<dbReference type="OrthoDB" id="7365442at2"/>